<proteinExistence type="predicted"/>
<keyword evidence="2" id="KW-1185">Reference proteome</keyword>
<evidence type="ECO:0000313" key="1">
    <source>
        <dbReference type="EMBL" id="GAT54602.1"/>
    </source>
</evidence>
<gene>
    <name evidence="1" type="ORF">MCHLO_11444</name>
</gene>
<sequence length="297" mass="33078">MTEQDQRVPRRTAKERVFTGLQDLYLDGGTTNRRAHVSLLHALCQEPGPYPRLRSLQLELTGLSEELILPFLENCNNITTFSPLAQSPVPPFALPDTYLPNVQVVSCAHRFVDYLLPGRNIKTLQLLRSGMDVNGNSDPPLLTALTAVGTVCGRTLEELILRSPIADQELSAVFDLVQSTLLRLRELTITLECESSGLPGAVSGFMAFIRLLSMKGLSLPPLLETLTVLVTTPTYRLEFSQIYELVDMRELAGNLVGENLTTFVLQYEGETDICRRDSEGQWVFERRKILLSGLSSQ</sequence>
<dbReference type="EMBL" id="DF848723">
    <property type="protein sequence ID" value="GAT54602.1"/>
    <property type="molecule type" value="Genomic_DNA"/>
</dbReference>
<name>A0ABQ0LU52_MYCCL</name>
<organism evidence="1 2">
    <name type="scientific">Mycena chlorophos</name>
    <name type="common">Agaric fungus</name>
    <name type="synonym">Agaricus chlorophos</name>
    <dbReference type="NCBI Taxonomy" id="658473"/>
    <lineage>
        <taxon>Eukaryota</taxon>
        <taxon>Fungi</taxon>
        <taxon>Dikarya</taxon>
        <taxon>Basidiomycota</taxon>
        <taxon>Agaricomycotina</taxon>
        <taxon>Agaricomycetes</taxon>
        <taxon>Agaricomycetidae</taxon>
        <taxon>Agaricales</taxon>
        <taxon>Marasmiineae</taxon>
        <taxon>Mycenaceae</taxon>
        <taxon>Mycena</taxon>
    </lineage>
</organism>
<evidence type="ECO:0000313" key="2">
    <source>
        <dbReference type="Proteomes" id="UP000815677"/>
    </source>
</evidence>
<accession>A0ABQ0LU52</accession>
<dbReference type="Proteomes" id="UP000815677">
    <property type="component" value="Unassembled WGS sequence"/>
</dbReference>
<reference evidence="1" key="1">
    <citation type="submission" date="2014-09" db="EMBL/GenBank/DDBJ databases">
        <title>Genome sequence of the luminous mushroom Mycena chlorophos for searching fungal bioluminescence genes.</title>
        <authorList>
            <person name="Tanaka Y."/>
            <person name="Kasuga D."/>
            <person name="Oba Y."/>
            <person name="Hase S."/>
            <person name="Sato K."/>
            <person name="Oba Y."/>
            <person name="Sakakibara Y."/>
        </authorList>
    </citation>
    <scope>NUCLEOTIDE SEQUENCE</scope>
</reference>
<protein>
    <submittedName>
        <fullName evidence="1">Uncharacterized protein</fullName>
    </submittedName>
</protein>